<dbReference type="PROSITE" id="PS50846">
    <property type="entry name" value="HMA_2"/>
    <property type="match status" value="1"/>
</dbReference>
<dbReference type="OrthoDB" id="1178902at2"/>
<feature type="signal peptide" evidence="2">
    <location>
        <begin position="1"/>
        <end position="27"/>
    </location>
</feature>
<evidence type="ECO:0000259" key="3">
    <source>
        <dbReference type="PROSITE" id="PS50846"/>
    </source>
</evidence>
<dbReference type="InterPro" id="IPR036163">
    <property type="entry name" value="HMA_dom_sf"/>
</dbReference>
<keyword evidence="2" id="KW-0732">Signal</keyword>
<sequence>MIRLKKEIFTVLLTGTVLVFSGNPASAMEQENKNQIEVKTQKQMTAKTLHLKITGMHCQSGCANGIDAMLKEQKGIIKSETSFDKSSSIIEYDSKQISEEKILSLIKDRGFEVEVVTEKGTSVKS</sequence>
<dbReference type="PANTHER" id="PTHR46594:SF4">
    <property type="entry name" value="P-TYPE CATION-TRANSPORTING ATPASE"/>
    <property type="match status" value="1"/>
</dbReference>
<dbReference type="AlphaFoldDB" id="A0A2R3Z8A1"/>
<dbReference type="KEGG" id="grs:C7S20_15335"/>
<dbReference type="EMBL" id="CP028136">
    <property type="protein sequence ID" value="AVR46527.1"/>
    <property type="molecule type" value="Genomic_DNA"/>
</dbReference>
<dbReference type="InterPro" id="IPR006121">
    <property type="entry name" value="HMA_dom"/>
</dbReference>
<name>A0A2R3Z8A1_9FLAO</name>
<evidence type="ECO:0000256" key="2">
    <source>
        <dbReference type="SAM" id="SignalP"/>
    </source>
</evidence>
<accession>A0A2R3Z8A1</accession>
<dbReference type="CDD" id="cd00371">
    <property type="entry name" value="HMA"/>
    <property type="match status" value="1"/>
</dbReference>
<proteinExistence type="predicted"/>
<gene>
    <name evidence="4" type="ORF">C7S20_15335</name>
</gene>
<dbReference type="Pfam" id="PF00403">
    <property type="entry name" value="HMA"/>
    <property type="match status" value="1"/>
</dbReference>
<reference evidence="5" key="1">
    <citation type="submission" date="2018-03" db="EMBL/GenBank/DDBJ databases">
        <title>Gramella fulva sp. nov., isolated from a dry surface of tidal flat.</title>
        <authorList>
            <person name="Hwang S.H."/>
            <person name="Hwang W.M."/>
            <person name="Kang K."/>
            <person name="Ahn T.-Y."/>
        </authorList>
    </citation>
    <scope>NUCLEOTIDE SEQUENCE [LARGE SCALE GENOMIC DNA]</scope>
    <source>
        <strain evidence="5">SH35</strain>
    </source>
</reference>
<dbReference type="GO" id="GO:0046872">
    <property type="term" value="F:metal ion binding"/>
    <property type="evidence" value="ECO:0007669"/>
    <property type="project" value="UniProtKB-KW"/>
</dbReference>
<dbReference type="Proteomes" id="UP000241507">
    <property type="component" value="Chromosome"/>
</dbReference>
<dbReference type="FunFam" id="3.30.70.100:FF:000001">
    <property type="entry name" value="ATPase copper transporting beta"/>
    <property type="match status" value="1"/>
</dbReference>
<protein>
    <submittedName>
        <fullName evidence="4">Cation transport ATPase</fullName>
    </submittedName>
</protein>
<dbReference type="SUPFAM" id="SSF55008">
    <property type="entry name" value="HMA, heavy metal-associated domain"/>
    <property type="match status" value="1"/>
</dbReference>
<feature type="domain" description="HMA" evidence="3">
    <location>
        <begin position="47"/>
        <end position="114"/>
    </location>
</feature>
<evidence type="ECO:0000256" key="1">
    <source>
        <dbReference type="ARBA" id="ARBA00022723"/>
    </source>
</evidence>
<keyword evidence="1" id="KW-0479">Metal-binding</keyword>
<dbReference type="RefSeq" id="WP_107013300.1">
    <property type="nucleotide sequence ID" value="NZ_CP028136.1"/>
</dbReference>
<keyword evidence="5" id="KW-1185">Reference proteome</keyword>
<evidence type="ECO:0000313" key="5">
    <source>
        <dbReference type="Proteomes" id="UP000241507"/>
    </source>
</evidence>
<dbReference type="PANTHER" id="PTHR46594">
    <property type="entry name" value="P-TYPE CATION-TRANSPORTING ATPASE"/>
    <property type="match status" value="1"/>
</dbReference>
<dbReference type="Gene3D" id="3.30.70.100">
    <property type="match status" value="1"/>
</dbReference>
<evidence type="ECO:0000313" key="4">
    <source>
        <dbReference type="EMBL" id="AVR46527.1"/>
    </source>
</evidence>
<feature type="chain" id="PRO_5015335796" evidence="2">
    <location>
        <begin position="28"/>
        <end position="125"/>
    </location>
</feature>
<organism evidence="4 5">
    <name type="scientific">Christiangramia fulva</name>
    <dbReference type="NCBI Taxonomy" id="2126553"/>
    <lineage>
        <taxon>Bacteria</taxon>
        <taxon>Pseudomonadati</taxon>
        <taxon>Bacteroidota</taxon>
        <taxon>Flavobacteriia</taxon>
        <taxon>Flavobacteriales</taxon>
        <taxon>Flavobacteriaceae</taxon>
        <taxon>Christiangramia</taxon>
    </lineage>
</organism>